<reference evidence="2" key="1">
    <citation type="submission" date="2023-04" db="EMBL/GenBank/DDBJ databases">
        <title>Phytophthora fragariaefolia NBRC 109709.</title>
        <authorList>
            <person name="Ichikawa N."/>
            <person name="Sato H."/>
            <person name="Tonouchi N."/>
        </authorList>
    </citation>
    <scope>NUCLEOTIDE SEQUENCE</scope>
    <source>
        <strain evidence="2">NBRC 109709</strain>
    </source>
</reference>
<organism evidence="2 3">
    <name type="scientific">Phytophthora fragariaefolia</name>
    <dbReference type="NCBI Taxonomy" id="1490495"/>
    <lineage>
        <taxon>Eukaryota</taxon>
        <taxon>Sar</taxon>
        <taxon>Stramenopiles</taxon>
        <taxon>Oomycota</taxon>
        <taxon>Peronosporomycetes</taxon>
        <taxon>Peronosporales</taxon>
        <taxon>Peronosporaceae</taxon>
        <taxon>Phytophthora</taxon>
    </lineage>
</organism>
<sequence>MWSSTRRAGRLGDAGVHRQDRDRLIPTKIGALEKDVARNMQMIDELLDSSAGHHREPRYSWTCSQGEAHWCPDAYDAPAAVGAQNNVTTPDVEPAVPRRATAEELPEGVSSGAIILATA</sequence>
<proteinExistence type="predicted"/>
<evidence type="ECO:0000313" key="3">
    <source>
        <dbReference type="Proteomes" id="UP001165121"/>
    </source>
</evidence>
<feature type="region of interest" description="Disordered" evidence="1">
    <location>
        <begin position="1"/>
        <end position="21"/>
    </location>
</feature>
<protein>
    <submittedName>
        <fullName evidence="2">Unnamed protein product</fullName>
    </submittedName>
</protein>
<keyword evidence="3" id="KW-1185">Reference proteome</keyword>
<accession>A0A9W7D1C6</accession>
<dbReference type="Proteomes" id="UP001165121">
    <property type="component" value="Unassembled WGS sequence"/>
</dbReference>
<dbReference type="AlphaFoldDB" id="A0A9W7D1C6"/>
<dbReference type="EMBL" id="BSXT01002946">
    <property type="protein sequence ID" value="GMF51763.1"/>
    <property type="molecule type" value="Genomic_DNA"/>
</dbReference>
<comment type="caution">
    <text evidence="2">The sequence shown here is derived from an EMBL/GenBank/DDBJ whole genome shotgun (WGS) entry which is preliminary data.</text>
</comment>
<evidence type="ECO:0000313" key="2">
    <source>
        <dbReference type="EMBL" id="GMF51763.1"/>
    </source>
</evidence>
<name>A0A9W7D1C6_9STRA</name>
<evidence type="ECO:0000256" key="1">
    <source>
        <dbReference type="SAM" id="MobiDB-lite"/>
    </source>
</evidence>
<gene>
    <name evidence="2" type="ORF">Pfra01_002103400</name>
</gene>